<accession>A0ACB8U553</accession>
<dbReference type="Proteomes" id="UP001055072">
    <property type="component" value="Unassembled WGS sequence"/>
</dbReference>
<name>A0ACB8U553_9APHY</name>
<reference evidence="1" key="1">
    <citation type="journal article" date="2021" name="Environ. Microbiol.">
        <title>Gene family expansions and transcriptome signatures uncover fungal adaptations to wood decay.</title>
        <authorList>
            <person name="Hage H."/>
            <person name="Miyauchi S."/>
            <person name="Viragh M."/>
            <person name="Drula E."/>
            <person name="Min B."/>
            <person name="Chaduli D."/>
            <person name="Navarro D."/>
            <person name="Favel A."/>
            <person name="Norest M."/>
            <person name="Lesage-Meessen L."/>
            <person name="Balint B."/>
            <person name="Merenyi Z."/>
            <person name="de Eugenio L."/>
            <person name="Morin E."/>
            <person name="Martinez A.T."/>
            <person name="Baldrian P."/>
            <person name="Stursova M."/>
            <person name="Martinez M.J."/>
            <person name="Novotny C."/>
            <person name="Magnuson J.K."/>
            <person name="Spatafora J.W."/>
            <person name="Maurice S."/>
            <person name="Pangilinan J."/>
            <person name="Andreopoulos W."/>
            <person name="LaButti K."/>
            <person name="Hundley H."/>
            <person name="Na H."/>
            <person name="Kuo A."/>
            <person name="Barry K."/>
            <person name="Lipzen A."/>
            <person name="Henrissat B."/>
            <person name="Riley R."/>
            <person name="Ahrendt S."/>
            <person name="Nagy L.G."/>
            <person name="Grigoriev I.V."/>
            <person name="Martin F."/>
            <person name="Rosso M.N."/>
        </authorList>
    </citation>
    <scope>NUCLEOTIDE SEQUENCE</scope>
    <source>
        <strain evidence="1">CBS 384.51</strain>
    </source>
</reference>
<dbReference type="EMBL" id="MU274911">
    <property type="protein sequence ID" value="KAI0089321.1"/>
    <property type="molecule type" value="Genomic_DNA"/>
</dbReference>
<comment type="caution">
    <text evidence="1">The sequence shown here is derived from an EMBL/GenBank/DDBJ whole genome shotgun (WGS) entry which is preliminary data.</text>
</comment>
<gene>
    <name evidence="1" type="ORF">BDY19DRAFT_945258</name>
</gene>
<evidence type="ECO:0000313" key="1">
    <source>
        <dbReference type="EMBL" id="KAI0089321.1"/>
    </source>
</evidence>
<sequence>MDQPLKRWTVSRKDAFIYIDTIRRLTANEPHLYPQFAEYMRRYLQEIVDITDVIAYVEVLFMHHPLLLQIFKVFLPPGYTVKGGISLAAYRAQVAPLLALLGSTETSQVVQTSEEEGNGPSEPAGCLEVEEEQPEVEGSA</sequence>
<proteinExistence type="predicted"/>
<protein>
    <submittedName>
        <fullName evidence="1">Uncharacterized protein</fullName>
    </submittedName>
</protein>
<organism evidence="1 2">
    <name type="scientific">Irpex rosettiformis</name>
    <dbReference type="NCBI Taxonomy" id="378272"/>
    <lineage>
        <taxon>Eukaryota</taxon>
        <taxon>Fungi</taxon>
        <taxon>Dikarya</taxon>
        <taxon>Basidiomycota</taxon>
        <taxon>Agaricomycotina</taxon>
        <taxon>Agaricomycetes</taxon>
        <taxon>Polyporales</taxon>
        <taxon>Irpicaceae</taxon>
        <taxon>Irpex</taxon>
    </lineage>
</organism>
<keyword evidence="2" id="KW-1185">Reference proteome</keyword>
<evidence type="ECO:0000313" key="2">
    <source>
        <dbReference type="Proteomes" id="UP001055072"/>
    </source>
</evidence>